<keyword evidence="2" id="KW-1185">Reference proteome</keyword>
<dbReference type="EMBL" id="JAENIJ010000006">
    <property type="protein sequence ID" value="MBK1881869.1"/>
    <property type="molecule type" value="Genomic_DNA"/>
</dbReference>
<gene>
    <name evidence="1" type="ORF">JIN85_05555</name>
</gene>
<accession>A0A934VVU8</accession>
<evidence type="ECO:0000313" key="2">
    <source>
        <dbReference type="Proteomes" id="UP000603141"/>
    </source>
</evidence>
<comment type="caution">
    <text evidence="1">The sequence shown here is derived from an EMBL/GenBank/DDBJ whole genome shotgun (WGS) entry which is preliminary data.</text>
</comment>
<dbReference type="AlphaFoldDB" id="A0A934VVU8"/>
<dbReference type="Proteomes" id="UP000603141">
    <property type="component" value="Unassembled WGS sequence"/>
</dbReference>
<organism evidence="1 2">
    <name type="scientific">Luteolibacter pohnpeiensis</name>
    <dbReference type="NCBI Taxonomy" id="454153"/>
    <lineage>
        <taxon>Bacteria</taxon>
        <taxon>Pseudomonadati</taxon>
        <taxon>Verrucomicrobiota</taxon>
        <taxon>Verrucomicrobiia</taxon>
        <taxon>Verrucomicrobiales</taxon>
        <taxon>Verrucomicrobiaceae</taxon>
        <taxon>Luteolibacter</taxon>
    </lineage>
</organism>
<proteinExistence type="predicted"/>
<evidence type="ECO:0000313" key="1">
    <source>
        <dbReference type="EMBL" id="MBK1881869.1"/>
    </source>
</evidence>
<name>A0A934VVU8_9BACT</name>
<dbReference type="RefSeq" id="WP_200268449.1">
    <property type="nucleotide sequence ID" value="NZ_JAENIJ010000006.1"/>
</dbReference>
<protein>
    <recommendedName>
        <fullName evidence="3">Tetratricopeptide repeat protein</fullName>
    </recommendedName>
</protein>
<evidence type="ECO:0008006" key="3">
    <source>
        <dbReference type="Google" id="ProtNLM"/>
    </source>
</evidence>
<sequence>MENDPENPRVLLTSLQITSDPAETLKTLETLKRVDPDNALGNLLSAKALLDQGDIEAALQEMELGQNKSIESYLNDQIRNTEEAFLSTSFSPLESKFGAISSSGNPSLFQLGHLSRGLNKAATSTPKGEDAEMREQIFKNQMILVNQIRSSGNHLPNSIMANSILSNALRVQDTPEAEGQIAANRERNKELAKQSERVVGLMSYDSIPDSEWSEYFDRLQQSGDISANEWMLSKHP</sequence>
<reference evidence="1" key="1">
    <citation type="submission" date="2021-01" db="EMBL/GenBank/DDBJ databases">
        <title>Modified the classification status of verrucomicrobia.</title>
        <authorList>
            <person name="Feng X."/>
        </authorList>
    </citation>
    <scope>NUCLEOTIDE SEQUENCE</scope>
    <source>
        <strain evidence="1">KCTC 22041</strain>
    </source>
</reference>